<dbReference type="Gene3D" id="3.40.50.1820">
    <property type="entry name" value="alpha/beta hydrolase"/>
    <property type="match status" value="1"/>
</dbReference>
<evidence type="ECO:0000313" key="4">
    <source>
        <dbReference type="Proteomes" id="UP000199615"/>
    </source>
</evidence>
<dbReference type="AlphaFoldDB" id="A0A1H8XE36"/>
<evidence type="ECO:0000256" key="1">
    <source>
        <dbReference type="SAM" id="SignalP"/>
    </source>
</evidence>
<gene>
    <name evidence="3" type="ORF">SAMN05444123_1233</name>
</gene>
<dbReference type="InterPro" id="IPR022742">
    <property type="entry name" value="Hydrolase_4"/>
</dbReference>
<protein>
    <recommendedName>
        <fullName evidence="2">Serine aminopeptidase S33 domain-containing protein</fullName>
    </recommendedName>
</protein>
<feature type="domain" description="Serine aminopeptidase S33" evidence="2">
    <location>
        <begin position="73"/>
        <end position="174"/>
    </location>
</feature>
<evidence type="ECO:0000259" key="2">
    <source>
        <dbReference type="Pfam" id="PF12146"/>
    </source>
</evidence>
<sequence length="204" mass="21191">MRLFNSLAVFGVLIASQAASFTTMQTDIHAPGPNGLLSGTILTPNPAKGPVVLIVPGSGPIDRDGNAGSSVRASTYRLLGEGLAAHGIASVRIDKRGLYGSRAAVEDPNAVTIDDYADDVKALVSVIPRQAAARCVWVLGHSEGGLVALAAAQTASDHCGVILVSTAGRPLGAVLCEQLRRTLRTRQFLMSRSQPLLASKLVNT</sequence>
<dbReference type="PANTHER" id="PTHR43265">
    <property type="entry name" value="ESTERASE ESTD"/>
    <property type="match status" value="1"/>
</dbReference>
<name>A0A1H8XE36_9BRAD</name>
<keyword evidence="1" id="KW-0732">Signal</keyword>
<keyword evidence="4" id="KW-1185">Reference proteome</keyword>
<dbReference type="EMBL" id="FODT01000023">
    <property type="protein sequence ID" value="SEP38156.1"/>
    <property type="molecule type" value="Genomic_DNA"/>
</dbReference>
<dbReference type="SUPFAM" id="SSF53474">
    <property type="entry name" value="alpha/beta-Hydrolases"/>
    <property type="match status" value="1"/>
</dbReference>
<dbReference type="Pfam" id="PF12146">
    <property type="entry name" value="Hydrolase_4"/>
    <property type="match status" value="1"/>
</dbReference>
<feature type="chain" id="PRO_5011749369" description="Serine aminopeptidase S33 domain-containing protein" evidence="1">
    <location>
        <begin position="21"/>
        <end position="204"/>
    </location>
</feature>
<feature type="signal peptide" evidence="1">
    <location>
        <begin position="1"/>
        <end position="20"/>
    </location>
</feature>
<reference evidence="4" key="1">
    <citation type="submission" date="2016-10" db="EMBL/GenBank/DDBJ databases">
        <authorList>
            <person name="Varghese N."/>
            <person name="Submissions S."/>
        </authorList>
    </citation>
    <scope>NUCLEOTIDE SEQUENCE [LARGE SCALE GENOMIC DNA]</scope>
    <source>
        <strain evidence="4">DSM 123</strain>
    </source>
</reference>
<organism evidence="3 4">
    <name type="scientific">Rhodopseudomonas pseudopalustris</name>
    <dbReference type="NCBI Taxonomy" id="1513892"/>
    <lineage>
        <taxon>Bacteria</taxon>
        <taxon>Pseudomonadati</taxon>
        <taxon>Pseudomonadota</taxon>
        <taxon>Alphaproteobacteria</taxon>
        <taxon>Hyphomicrobiales</taxon>
        <taxon>Nitrobacteraceae</taxon>
        <taxon>Rhodopseudomonas</taxon>
    </lineage>
</organism>
<dbReference type="PANTHER" id="PTHR43265:SF1">
    <property type="entry name" value="ESTERASE ESTD"/>
    <property type="match status" value="1"/>
</dbReference>
<dbReference type="InterPro" id="IPR029058">
    <property type="entry name" value="AB_hydrolase_fold"/>
</dbReference>
<evidence type="ECO:0000313" key="3">
    <source>
        <dbReference type="EMBL" id="SEP38156.1"/>
    </source>
</evidence>
<dbReference type="RefSeq" id="WP_244526165.1">
    <property type="nucleotide sequence ID" value="NZ_FODT01000023.1"/>
</dbReference>
<accession>A0A1H8XE36</accession>
<dbReference type="Proteomes" id="UP000199615">
    <property type="component" value="Unassembled WGS sequence"/>
</dbReference>
<dbReference type="GO" id="GO:0052689">
    <property type="term" value="F:carboxylic ester hydrolase activity"/>
    <property type="evidence" value="ECO:0007669"/>
    <property type="project" value="TreeGrafter"/>
</dbReference>
<dbReference type="InterPro" id="IPR053145">
    <property type="entry name" value="AB_hydrolase_Est10"/>
</dbReference>
<proteinExistence type="predicted"/>